<organism evidence="1 2">
    <name type="scientific">Methanothrix harundinacea</name>
    <dbReference type="NCBI Taxonomy" id="301375"/>
    <lineage>
        <taxon>Archaea</taxon>
        <taxon>Methanobacteriati</taxon>
        <taxon>Methanobacteriota</taxon>
        <taxon>Stenosarchaea group</taxon>
        <taxon>Methanomicrobia</taxon>
        <taxon>Methanotrichales</taxon>
        <taxon>Methanotrichaceae</taxon>
        <taxon>Methanothrix</taxon>
    </lineage>
</organism>
<gene>
    <name evidence="1" type="ORF">XD72_1544</name>
</gene>
<comment type="caution">
    <text evidence="1">The sequence shown here is derived from an EMBL/GenBank/DDBJ whole genome shotgun (WGS) entry which is preliminary data.</text>
</comment>
<dbReference type="PANTHER" id="PTHR42195">
    <property type="entry name" value="UCP015877 FAMILY PROTEIN"/>
    <property type="match status" value="1"/>
</dbReference>
<dbReference type="InterPro" id="IPR012041">
    <property type="entry name" value="Znf_CPxCG-like"/>
</dbReference>
<dbReference type="Pfam" id="PF19769">
    <property type="entry name" value="CPxCG_zf"/>
    <property type="match status" value="1"/>
</dbReference>
<dbReference type="PIRSF" id="PIRSF015877">
    <property type="entry name" value="UCP015877"/>
    <property type="match status" value="1"/>
</dbReference>
<dbReference type="AlphaFoldDB" id="A0A101FTH6"/>
<dbReference type="PANTHER" id="PTHR42195:SF1">
    <property type="entry name" value="ZINC FINGER PROTEIN"/>
    <property type="match status" value="1"/>
</dbReference>
<evidence type="ECO:0000313" key="1">
    <source>
        <dbReference type="EMBL" id="KUK44091.1"/>
    </source>
</evidence>
<accession>A0A101FTH6</accession>
<sequence>MQEEIFCPECGDFTEHVTVKLRREHLVRCEVCGTVHPTGLERARLAPLRVIISAKDASQRRTIEIPAEDLLKVGDEILVDDGVGDVAIVEITSIELEGGKREEEARAGDVETLWTRAVDEVVVKVSVQRRGKTTSYNIPAGGDETFAVGDVRTAGARRYRVEKIRLRDGRSPDRALAKEITRIWGAAL</sequence>
<name>A0A101FTH6_9EURY</name>
<evidence type="ECO:0008006" key="3">
    <source>
        <dbReference type="Google" id="ProtNLM"/>
    </source>
</evidence>
<reference evidence="1 2" key="1">
    <citation type="journal article" date="2015" name="MBio">
        <title>Genome-Resolved Metagenomic Analysis Reveals Roles for Candidate Phyla and Other Microbial Community Members in Biogeochemical Transformations in Oil Reservoirs.</title>
        <authorList>
            <person name="Hu P."/>
            <person name="Tom L."/>
            <person name="Singh A."/>
            <person name="Thomas B.C."/>
            <person name="Baker B.J."/>
            <person name="Piceno Y.M."/>
            <person name="Andersen G.L."/>
            <person name="Banfield J.F."/>
        </authorList>
    </citation>
    <scope>NUCLEOTIDE SEQUENCE [LARGE SCALE GENOMIC DNA]</scope>
    <source>
        <strain evidence="1">57_489</strain>
    </source>
</reference>
<dbReference type="Proteomes" id="UP000057043">
    <property type="component" value="Unassembled WGS sequence"/>
</dbReference>
<dbReference type="EMBL" id="LGFT01000035">
    <property type="protein sequence ID" value="KUK44091.1"/>
    <property type="molecule type" value="Genomic_DNA"/>
</dbReference>
<evidence type="ECO:0000313" key="2">
    <source>
        <dbReference type="Proteomes" id="UP000057043"/>
    </source>
</evidence>
<proteinExistence type="predicted"/>
<dbReference type="PATRIC" id="fig|301375.7.peg.1584"/>
<protein>
    <recommendedName>
        <fullName evidence="3">Archaeal Zn-finger protein</fullName>
    </recommendedName>
</protein>